<keyword evidence="1" id="KW-1133">Transmembrane helix</keyword>
<feature type="transmembrane region" description="Helical" evidence="1">
    <location>
        <begin position="39"/>
        <end position="61"/>
    </location>
</feature>
<accession>A0A3D9KXL4</accession>
<comment type="caution">
    <text evidence="2">The sequence shown here is derived from an EMBL/GenBank/DDBJ whole genome shotgun (WGS) entry which is preliminary data.</text>
</comment>
<feature type="transmembrane region" description="Helical" evidence="1">
    <location>
        <begin position="134"/>
        <end position="154"/>
    </location>
</feature>
<dbReference type="EMBL" id="QREG01000023">
    <property type="protein sequence ID" value="RED93838.1"/>
    <property type="molecule type" value="Genomic_DNA"/>
</dbReference>
<feature type="transmembrane region" description="Helical" evidence="1">
    <location>
        <begin position="203"/>
        <end position="226"/>
    </location>
</feature>
<dbReference type="OrthoDB" id="675847at2"/>
<reference evidence="2 3" key="1">
    <citation type="submission" date="2018-07" db="EMBL/GenBank/DDBJ databases">
        <title>Genomic Encyclopedia of Type Strains, Phase IV (KMG-IV): sequencing the most valuable type-strain genomes for metagenomic binning, comparative biology and taxonomic classification.</title>
        <authorList>
            <person name="Goeker M."/>
        </authorList>
    </citation>
    <scope>NUCLEOTIDE SEQUENCE [LARGE SCALE GENOMIC DNA]</scope>
    <source>
        <strain evidence="2 3">DSM 4134</strain>
    </source>
</reference>
<keyword evidence="1" id="KW-0812">Transmembrane</keyword>
<feature type="transmembrane region" description="Helical" evidence="1">
    <location>
        <begin position="6"/>
        <end position="27"/>
    </location>
</feature>
<protein>
    <submittedName>
        <fullName evidence="2">Uncharacterized protein</fullName>
    </submittedName>
</protein>
<feature type="transmembrane region" description="Helical" evidence="1">
    <location>
        <begin position="73"/>
        <end position="91"/>
    </location>
</feature>
<keyword evidence="1" id="KW-0472">Membrane</keyword>
<evidence type="ECO:0000313" key="3">
    <source>
        <dbReference type="Proteomes" id="UP000256779"/>
    </source>
</evidence>
<dbReference type="RefSeq" id="WP_115869758.1">
    <property type="nucleotide sequence ID" value="NZ_QREG01000023.1"/>
</dbReference>
<dbReference type="Proteomes" id="UP000256779">
    <property type="component" value="Unassembled WGS sequence"/>
</dbReference>
<feature type="transmembrane region" description="Helical" evidence="1">
    <location>
        <begin position="161"/>
        <end position="183"/>
    </location>
</feature>
<evidence type="ECO:0000313" key="2">
    <source>
        <dbReference type="EMBL" id="RED93838.1"/>
    </source>
</evidence>
<organism evidence="2 3">
    <name type="scientific">Marinoscillum furvescens DSM 4134</name>
    <dbReference type="NCBI Taxonomy" id="1122208"/>
    <lineage>
        <taxon>Bacteria</taxon>
        <taxon>Pseudomonadati</taxon>
        <taxon>Bacteroidota</taxon>
        <taxon>Cytophagia</taxon>
        <taxon>Cytophagales</taxon>
        <taxon>Reichenbachiellaceae</taxon>
        <taxon>Marinoscillum</taxon>
    </lineage>
</organism>
<sequence>MENIPSCVSLTFLACVVATFGFIYFAIQHAGGRGSNVPIFFTTLCAIWVFVVSLLSIQGFFQDYHAWPPRLMVGLAILLALLILLMSLSGVRRFIAEMPITTLTYIHIIRVPVEIVLWWLFINGVVSEVMTFEGVNYDILSGISAPFAGLFLVGMKSKSRIAAIIWNLLALGLLINIVVRAIMATPYFYNPVQFDVPNLAVFYFPYILLPLFVVPGVLFCHVASLYKLIFITEDTED</sequence>
<proteinExistence type="predicted"/>
<evidence type="ECO:0000256" key="1">
    <source>
        <dbReference type="SAM" id="Phobius"/>
    </source>
</evidence>
<name>A0A3D9KXL4_MARFU</name>
<gene>
    <name evidence="2" type="ORF">C7460_12316</name>
</gene>
<feature type="transmembrane region" description="Helical" evidence="1">
    <location>
        <begin position="103"/>
        <end position="122"/>
    </location>
</feature>
<keyword evidence="3" id="KW-1185">Reference proteome</keyword>
<dbReference type="AlphaFoldDB" id="A0A3D9KXL4"/>